<organism evidence="2 3">
    <name type="scientific">[Eubacterium] siraeum</name>
    <dbReference type="NCBI Taxonomy" id="39492"/>
    <lineage>
        <taxon>Bacteria</taxon>
        <taxon>Bacillati</taxon>
        <taxon>Bacillota</taxon>
        <taxon>Clostridia</taxon>
        <taxon>Eubacteriales</taxon>
        <taxon>Oscillospiraceae</taxon>
        <taxon>Oscillospiraceae incertae sedis</taxon>
    </lineage>
</organism>
<dbReference type="GO" id="GO:0005737">
    <property type="term" value="C:cytoplasm"/>
    <property type="evidence" value="ECO:0007669"/>
    <property type="project" value="TreeGrafter"/>
</dbReference>
<dbReference type="PANTHER" id="PTHR42850">
    <property type="entry name" value="METALLOPHOSPHOESTERASE"/>
    <property type="match status" value="1"/>
</dbReference>
<evidence type="ECO:0000259" key="1">
    <source>
        <dbReference type="Pfam" id="PF00149"/>
    </source>
</evidence>
<dbReference type="STRING" id="39492.ERS852540_01493"/>
<dbReference type="InterPro" id="IPR050126">
    <property type="entry name" value="Ap4A_hydrolase"/>
</dbReference>
<name>A0A174ZJ04_9FIRM</name>
<dbReference type="EMBL" id="CZBY01000011">
    <property type="protein sequence ID" value="CUQ87413.1"/>
    <property type="molecule type" value="Genomic_DNA"/>
</dbReference>
<dbReference type="SUPFAM" id="SSF56300">
    <property type="entry name" value="Metallo-dependent phosphatases"/>
    <property type="match status" value="1"/>
</dbReference>
<dbReference type="GO" id="GO:0008803">
    <property type="term" value="F:bis(5'-nucleosyl)-tetraphosphatase (symmetrical) activity"/>
    <property type="evidence" value="ECO:0007669"/>
    <property type="project" value="TreeGrafter"/>
</dbReference>
<dbReference type="OrthoDB" id="384253at2"/>
<dbReference type="Pfam" id="PF00149">
    <property type="entry name" value="Metallophos"/>
    <property type="match status" value="1"/>
</dbReference>
<dbReference type="Proteomes" id="UP000095662">
    <property type="component" value="Unassembled WGS sequence"/>
</dbReference>
<proteinExistence type="predicted"/>
<dbReference type="AlphaFoldDB" id="A0A174ZJ04"/>
<accession>A0A174ZJ04</accession>
<feature type="domain" description="Calcineurin-like phosphoesterase" evidence="1">
    <location>
        <begin position="14"/>
        <end position="203"/>
    </location>
</feature>
<dbReference type="InterPro" id="IPR029052">
    <property type="entry name" value="Metallo-depent_PP-like"/>
</dbReference>
<dbReference type="GO" id="GO:0016791">
    <property type="term" value="F:phosphatase activity"/>
    <property type="evidence" value="ECO:0007669"/>
    <property type="project" value="TreeGrafter"/>
</dbReference>
<reference evidence="2 3" key="1">
    <citation type="submission" date="2015-09" db="EMBL/GenBank/DDBJ databases">
        <authorList>
            <consortium name="Pathogen Informatics"/>
        </authorList>
    </citation>
    <scope>NUCLEOTIDE SEQUENCE [LARGE SCALE GENOMIC DNA]</scope>
    <source>
        <strain evidence="2 3">2789STDY5834928</strain>
    </source>
</reference>
<gene>
    <name evidence="2" type="ORF">ERS852540_01493</name>
</gene>
<dbReference type="Gene3D" id="3.60.21.10">
    <property type="match status" value="1"/>
</dbReference>
<dbReference type="PANTHER" id="PTHR42850:SF4">
    <property type="entry name" value="ZINC-DEPENDENT ENDOPOLYPHOSPHATASE"/>
    <property type="match status" value="1"/>
</dbReference>
<evidence type="ECO:0000313" key="3">
    <source>
        <dbReference type="Proteomes" id="UP000095662"/>
    </source>
</evidence>
<dbReference type="InterPro" id="IPR004843">
    <property type="entry name" value="Calcineurin-like_PHP"/>
</dbReference>
<sequence>MMNIVKVTLPEKCRIICVSDIHAHYDEFARLLRKCDYNNESDYLFILGDILEKGRQNIETLHFIQKLSCDKKCVCIKGNNDTMVSRMAFDDEKEKFLERLTYRPVNAYMQMAESIGITDFTTDFDNKRNAVNEKFDGELSFITELPLAIETEKYIFVHAGVENRPDWENSSEQFVLCTPWWIRSGHALDKYVVVGHFPTYNFARGKNTNLPIIDTDKRIIAVDGGCSVKSAGQINAFIINKDGESYSYDNVFEPSEPCEKCTVIKDYTAARHYSYLDYEKSDLEILGKSDGLVSVRDKHSGNSGLIPEGFIAEWGDGRFHGWTNLDAFVCVNKGETFCVYYKNEKYCYGIAQSGEVGMIPLDCVAVFKEKYV</sequence>
<protein>
    <submittedName>
        <fullName evidence="2">Diadenosine tetraphosphatase</fullName>
    </submittedName>
</protein>
<evidence type="ECO:0000313" key="2">
    <source>
        <dbReference type="EMBL" id="CUQ87413.1"/>
    </source>
</evidence>
<dbReference type="GO" id="GO:0110154">
    <property type="term" value="P:RNA decapping"/>
    <property type="evidence" value="ECO:0007669"/>
    <property type="project" value="TreeGrafter"/>
</dbReference>